<dbReference type="GO" id="GO:0003779">
    <property type="term" value="F:actin binding"/>
    <property type="evidence" value="ECO:0007669"/>
    <property type="project" value="UniProtKB-KW"/>
</dbReference>
<keyword evidence="11" id="KW-0009">Actin-binding</keyword>
<feature type="region of interest" description="Disordered" evidence="12">
    <location>
        <begin position="1287"/>
        <end position="1332"/>
    </location>
</feature>
<dbReference type="GO" id="GO:0005524">
    <property type="term" value="F:ATP binding"/>
    <property type="evidence" value="ECO:0007669"/>
    <property type="project" value="UniProtKB-UniRule"/>
</dbReference>
<dbReference type="InterPro" id="IPR001132">
    <property type="entry name" value="SMAD_dom_Dwarfin-type"/>
</dbReference>
<name>A0AAU9XD52_9CNID</name>
<proteinExistence type="inferred from homology"/>
<dbReference type="Gene3D" id="1.20.120.720">
    <property type="entry name" value="Myosin VI head, motor domain, U50 subdomain"/>
    <property type="match status" value="1"/>
</dbReference>
<feature type="compositionally biased region" description="Low complexity" evidence="12">
    <location>
        <begin position="813"/>
        <end position="829"/>
    </location>
</feature>
<dbReference type="Pfam" id="PF00063">
    <property type="entry name" value="Myosin_head"/>
    <property type="match status" value="1"/>
</dbReference>
<dbReference type="GO" id="GO:0006355">
    <property type="term" value="P:regulation of DNA-templated transcription"/>
    <property type="evidence" value="ECO:0007669"/>
    <property type="project" value="InterPro"/>
</dbReference>
<evidence type="ECO:0000256" key="5">
    <source>
        <dbReference type="ARBA" id="ARBA00022741"/>
    </source>
</evidence>
<dbReference type="GO" id="GO:0030832">
    <property type="term" value="P:regulation of actin filament length"/>
    <property type="evidence" value="ECO:0007669"/>
    <property type="project" value="TreeGrafter"/>
</dbReference>
<dbReference type="PROSITE" id="PS51076">
    <property type="entry name" value="MH2"/>
    <property type="match status" value="1"/>
</dbReference>
<feature type="compositionally biased region" description="Polar residues" evidence="12">
    <location>
        <begin position="1289"/>
        <end position="1298"/>
    </location>
</feature>
<dbReference type="Pfam" id="PF03166">
    <property type="entry name" value="MH2"/>
    <property type="match status" value="1"/>
</dbReference>
<evidence type="ECO:0000256" key="7">
    <source>
        <dbReference type="ARBA" id="ARBA00023123"/>
    </source>
</evidence>
<keyword evidence="5 11" id="KW-0547">Nucleotide-binding</keyword>
<dbReference type="SUPFAM" id="SSF49879">
    <property type="entry name" value="SMAD/FHA domain"/>
    <property type="match status" value="1"/>
</dbReference>
<evidence type="ECO:0000256" key="2">
    <source>
        <dbReference type="ARBA" id="ARBA00004316"/>
    </source>
</evidence>
<feature type="domain" description="Myosin motor" evidence="14">
    <location>
        <begin position="6"/>
        <end position="726"/>
    </location>
</feature>
<feature type="compositionally biased region" description="Polar residues" evidence="12">
    <location>
        <begin position="1249"/>
        <end position="1266"/>
    </location>
</feature>
<evidence type="ECO:0000256" key="1">
    <source>
        <dbReference type="ARBA" id="ARBA00004245"/>
    </source>
</evidence>
<feature type="compositionally biased region" description="Polar residues" evidence="12">
    <location>
        <begin position="925"/>
        <end position="934"/>
    </location>
</feature>
<accession>A0AAU9XD52</accession>
<evidence type="ECO:0000259" key="13">
    <source>
        <dbReference type="PROSITE" id="PS51076"/>
    </source>
</evidence>
<dbReference type="InterPro" id="IPR027417">
    <property type="entry name" value="P-loop_NTPase"/>
</dbReference>
<comment type="caution">
    <text evidence="15">The sequence shown here is derived from an EMBL/GenBank/DDBJ whole genome shotgun (WGS) entry which is preliminary data.</text>
</comment>
<comment type="subcellular location">
    <subcellularLocation>
        <location evidence="2">Cell projection</location>
    </subcellularLocation>
    <subcellularLocation>
        <location evidence="1">Cytoplasm</location>
        <location evidence="1">Cytoskeleton</location>
    </subcellularLocation>
</comment>
<evidence type="ECO:0000313" key="15">
    <source>
        <dbReference type="EMBL" id="CAH3143880.1"/>
    </source>
</evidence>
<dbReference type="InterPro" id="IPR001609">
    <property type="entry name" value="Myosin_head_motor_dom-like"/>
</dbReference>
<comment type="similarity">
    <text evidence="11">Belongs to the TRAFAC class myosin-kinesin ATPase superfamily. Myosin family.</text>
</comment>
<evidence type="ECO:0000256" key="10">
    <source>
        <dbReference type="ARBA" id="ARBA00023273"/>
    </source>
</evidence>
<dbReference type="GO" id="GO:0000146">
    <property type="term" value="F:microfilament motor activity"/>
    <property type="evidence" value="ECO:0007669"/>
    <property type="project" value="TreeGrafter"/>
</dbReference>
<dbReference type="GO" id="GO:0004674">
    <property type="term" value="F:protein serine/threonine kinase activity"/>
    <property type="evidence" value="ECO:0007669"/>
    <property type="project" value="TreeGrafter"/>
</dbReference>
<feature type="compositionally biased region" description="Polar residues" evidence="12">
    <location>
        <begin position="898"/>
        <end position="907"/>
    </location>
</feature>
<dbReference type="Gene3D" id="1.20.5.4820">
    <property type="match status" value="1"/>
</dbReference>
<feature type="binding site" evidence="11">
    <location>
        <begin position="100"/>
        <end position="107"/>
    </location>
    <ligand>
        <name>ATP</name>
        <dbReference type="ChEBI" id="CHEBI:30616"/>
    </ligand>
</feature>
<feature type="compositionally biased region" description="Polar residues" evidence="12">
    <location>
        <begin position="862"/>
        <end position="880"/>
    </location>
</feature>
<dbReference type="InterPro" id="IPR017855">
    <property type="entry name" value="SMAD-like_dom_sf"/>
</dbReference>
<evidence type="ECO:0000313" key="16">
    <source>
        <dbReference type="Proteomes" id="UP001159428"/>
    </source>
</evidence>
<evidence type="ECO:0000256" key="8">
    <source>
        <dbReference type="ARBA" id="ARBA00023175"/>
    </source>
</evidence>
<keyword evidence="10" id="KW-0966">Cell projection</keyword>
<dbReference type="GO" id="GO:0042995">
    <property type="term" value="C:cell projection"/>
    <property type="evidence" value="ECO:0007669"/>
    <property type="project" value="UniProtKB-SubCell"/>
</dbReference>
<evidence type="ECO:0000256" key="12">
    <source>
        <dbReference type="SAM" id="MobiDB-lite"/>
    </source>
</evidence>
<dbReference type="PROSITE" id="PS50096">
    <property type="entry name" value="IQ"/>
    <property type="match status" value="1"/>
</dbReference>
<dbReference type="EMBL" id="CALNXJ010000038">
    <property type="protein sequence ID" value="CAH3143880.1"/>
    <property type="molecule type" value="Genomic_DNA"/>
</dbReference>
<keyword evidence="9" id="KW-0206">Cytoskeleton</keyword>
<dbReference type="Gene3D" id="3.40.850.10">
    <property type="entry name" value="Kinesin motor domain"/>
    <property type="match status" value="1"/>
</dbReference>
<dbReference type="Gene3D" id="2.60.200.10">
    <property type="match status" value="1"/>
</dbReference>
<gene>
    <name evidence="15" type="ORF">PMEA_00020829</name>
</gene>
<evidence type="ECO:0000256" key="3">
    <source>
        <dbReference type="ARBA" id="ARBA00022490"/>
    </source>
</evidence>
<feature type="compositionally biased region" description="Basic residues" evidence="12">
    <location>
        <begin position="1322"/>
        <end position="1332"/>
    </location>
</feature>
<keyword evidence="16" id="KW-1185">Reference proteome</keyword>
<keyword evidence="8 11" id="KW-0505">Motor protein</keyword>
<keyword evidence="7 11" id="KW-0518">Myosin</keyword>
<dbReference type="SMART" id="SM00242">
    <property type="entry name" value="MYSc"/>
    <property type="match status" value="1"/>
</dbReference>
<dbReference type="SUPFAM" id="SSF52540">
    <property type="entry name" value="P-loop containing nucleoside triphosphate hydrolases"/>
    <property type="match status" value="1"/>
</dbReference>
<keyword evidence="3" id="KW-0963">Cytoplasm</keyword>
<dbReference type="PANTHER" id="PTHR46256">
    <property type="entry name" value="AGAP011099-PA"/>
    <property type="match status" value="1"/>
</dbReference>
<dbReference type="PROSITE" id="PS51456">
    <property type="entry name" value="MYOSIN_MOTOR"/>
    <property type="match status" value="1"/>
</dbReference>
<sequence length="1332" mass="148755">MAVNEGDDLASLEAKTVNDGAIVELLRRRYNHHKIYTYVSDVLLSVNPFQHLPIYGPKAIKAYQDSQPNRQLSPHVYSKCKAILRSMHHSSKSQCCVLTGDSASGKTESLKHLLDYVVSVVSPTSTSLKAKFSKVQLILEAFGNAVTTQNRNSSRFAMFYEVYFSPEMKLSGGKVHHYMLEKSRVVHQEKGAKNFHVFHYLLYGLDVDEQQEYHLSSEYPHRYLSYDPTVPPVDETSKKILSEKYVELLKCMESVGFTKEEILNVSKCLVAILHIGNVAFGSKTQTNSAFVKDPQPVKCASSLLGVSEDDMGEALVKGITYQKGEKISIQKPVGLANEGRDNLAMMLYGRLFGWLVLKVNSCLKDKDNELRHYTGPSLGLLDIFGFEKCEVNGLQQLCINTANEQLAHFYNQHVFAWEQEELESEGLKTQKISYYDNKKVVDLLLNPPQGLLPILEGESKTALPTDAAFVKKCSSAHRKHSNYGMAKSPYPSFTIRHYTATVTYVALGFMNSNKEMLGASLLHCMQGSSNEFVSRLFRATISGTGSLSVHQERSAVPEILMQMKKNKKNPTLRHKAAVVQHLTGTESRQAERGFHTTGSQLRASIAELMKKMLSCEVHFIRCIKPNSYQSPDRFDPDTVLAQVRALAVVQTIQMRNFGFPVWFPFDVFIKRFGILAGLPLGAFVKDSNQTCQKMLRQLAGSQGWRMGKTKVFLKYWCLERLYTLLDRFDSVAVVIQKVVRGWQARALYSRLKRLKGVQENNVKSFLNTIGGRSETMFQHNTNQVKEEDSKQIHKQNEMANVNRQAWSPNLLNQKSPSTSSQTSSFDFPDAGSPTTSPRPNPPQQRMSDLSLGSVSDIFGPDSPTSPDRPQSRTSNLSVGSVSDVFSPDSPTRPGPPQSRASNLSLGSASDLFGPDSPTRPGPPQSRASNLSVGSASDLFGPDSPTRPGPPKSRGSDLSILSTGSTFSNESETEFDAAPLVWCKITCYEREIPLSEFSIDRPSIVIDGSKNAFDVTRIGLGALPPSSDPKITRLRNYVGKGIEIVNDEQGNVWVTRGSKNHIFVKGHFLSEEVIASTGVLEKDVTLKVFDWESFAALVQYHCLEPKNFDSDIEERILSSTSVYFSFVKDGEDDVNTPCWAQLDVLSAFNQAKAACKYARERKLQEKQKKQNALPPILRPKTKKSRELAAVANFQEQIRPRRFVDTEKLNRKAWARTEVVMNPFLYGKKENLAIMKVLQKETNGESRKSLDTASPKSPSAVFGNNNDMTDGDPEQITVVIDKVDDVGEMLSQETHTTTIQKPGREKPGKKVWAKKKHAEDKADKAKKKSSSKFR</sequence>
<dbReference type="PRINTS" id="PR00193">
    <property type="entry name" value="MYOSINHEAVY"/>
</dbReference>
<feature type="region of interest" description="Disordered" evidence="12">
    <location>
        <begin position="1240"/>
        <end position="1270"/>
    </location>
</feature>
<feature type="compositionally biased region" description="Polar residues" evidence="12">
    <location>
        <begin position="958"/>
        <end position="968"/>
    </location>
</feature>
<feature type="region of interest" description="Disordered" evidence="12">
    <location>
        <begin position="802"/>
        <end position="968"/>
    </location>
</feature>
<dbReference type="SMART" id="SM00524">
    <property type="entry name" value="DWB"/>
    <property type="match status" value="1"/>
</dbReference>
<evidence type="ECO:0000259" key="14">
    <source>
        <dbReference type="PROSITE" id="PS51456"/>
    </source>
</evidence>
<dbReference type="InterPro" id="IPR036961">
    <property type="entry name" value="Kinesin_motor_dom_sf"/>
</dbReference>
<dbReference type="Gene3D" id="1.10.10.820">
    <property type="match status" value="1"/>
</dbReference>
<evidence type="ECO:0000256" key="11">
    <source>
        <dbReference type="PROSITE-ProRule" id="PRU00782"/>
    </source>
</evidence>
<dbReference type="Proteomes" id="UP001159428">
    <property type="component" value="Unassembled WGS sequence"/>
</dbReference>
<keyword evidence="6 11" id="KW-0067">ATP-binding</keyword>
<feature type="compositionally biased region" description="Polar residues" evidence="12">
    <location>
        <begin position="843"/>
        <end position="853"/>
    </location>
</feature>
<feature type="region of interest" description="Actin-binding" evidence="11">
    <location>
        <begin position="605"/>
        <end position="627"/>
    </location>
</feature>
<dbReference type="GO" id="GO:0016459">
    <property type="term" value="C:myosin complex"/>
    <property type="evidence" value="ECO:0007669"/>
    <property type="project" value="UniProtKB-KW"/>
</dbReference>
<reference evidence="15 16" key="1">
    <citation type="submission" date="2022-05" db="EMBL/GenBank/DDBJ databases">
        <authorList>
            <consortium name="Genoscope - CEA"/>
            <person name="William W."/>
        </authorList>
    </citation>
    <scope>NUCLEOTIDE SEQUENCE [LARGE SCALE GENOMIC DNA]</scope>
</reference>
<protein>
    <submittedName>
        <fullName evidence="15">Uncharacterized protein</fullName>
    </submittedName>
</protein>
<dbReference type="InterPro" id="IPR008984">
    <property type="entry name" value="SMAD_FHA_dom_sf"/>
</dbReference>
<dbReference type="CDD" id="cd00124">
    <property type="entry name" value="MYSc"/>
    <property type="match status" value="1"/>
</dbReference>
<organism evidence="15 16">
    <name type="scientific">Pocillopora meandrina</name>
    <dbReference type="NCBI Taxonomy" id="46732"/>
    <lineage>
        <taxon>Eukaryota</taxon>
        <taxon>Metazoa</taxon>
        <taxon>Cnidaria</taxon>
        <taxon>Anthozoa</taxon>
        <taxon>Hexacorallia</taxon>
        <taxon>Scleractinia</taxon>
        <taxon>Astrocoeniina</taxon>
        <taxon>Pocilloporidae</taxon>
        <taxon>Pocillopora</taxon>
    </lineage>
</organism>
<evidence type="ECO:0000256" key="4">
    <source>
        <dbReference type="ARBA" id="ARBA00022737"/>
    </source>
</evidence>
<dbReference type="PANTHER" id="PTHR46256:SF3">
    <property type="entry name" value="MYOSIN MOTOR DOMAIN-CONTAINING PROTEIN"/>
    <property type="match status" value="1"/>
</dbReference>
<dbReference type="Gene3D" id="1.20.58.530">
    <property type="match status" value="1"/>
</dbReference>
<evidence type="ECO:0000256" key="9">
    <source>
        <dbReference type="ARBA" id="ARBA00023212"/>
    </source>
</evidence>
<keyword evidence="4" id="KW-0677">Repeat</keyword>
<evidence type="ECO:0000256" key="6">
    <source>
        <dbReference type="ARBA" id="ARBA00022840"/>
    </source>
</evidence>
<feature type="domain" description="MH2" evidence="13">
    <location>
        <begin position="981"/>
        <end position="1166"/>
    </location>
</feature>
<dbReference type="InterPro" id="IPR052409">
    <property type="entry name" value="Myosin-III_kinase_activity"/>
</dbReference>
<feature type="compositionally biased region" description="Polar residues" evidence="12">
    <location>
        <begin position="802"/>
        <end position="812"/>
    </location>
</feature>